<gene>
    <name evidence="2" type="ORF">QCA50_010596</name>
</gene>
<name>A0AAW0G4C9_9APHY</name>
<keyword evidence="3" id="KW-1185">Reference proteome</keyword>
<dbReference type="EMBL" id="JASBNA010000017">
    <property type="protein sequence ID" value="KAK7686372.1"/>
    <property type="molecule type" value="Genomic_DNA"/>
</dbReference>
<reference evidence="2 3" key="1">
    <citation type="submission" date="2022-09" db="EMBL/GenBank/DDBJ databases">
        <authorList>
            <person name="Palmer J.M."/>
        </authorList>
    </citation>
    <scope>NUCLEOTIDE SEQUENCE [LARGE SCALE GENOMIC DNA]</scope>
    <source>
        <strain evidence="2 3">DSM 7382</strain>
    </source>
</reference>
<feature type="compositionally biased region" description="Basic and acidic residues" evidence="1">
    <location>
        <begin position="171"/>
        <end position="183"/>
    </location>
</feature>
<comment type="caution">
    <text evidence="2">The sequence shown here is derived from an EMBL/GenBank/DDBJ whole genome shotgun (WGS) entry which is preliminary data.</text>
</comment>
<evidence type="ECO:0000256" key="1">
    <source>
        <dbReference type="SAM" id="MobiDB-lite"/>
    </source>
</evidence>
<organism evidence="2 3">
    <name type="scientific">Cerrena zonata</name>
    <dbReference type="NCBI Taxonomy" id="2478898"/>
    <lineage>
        <taxon>Eukaryota</taxon>
        <taxon>Fungi</taxon>
        <taxon>Dikarya</taxon>
        <taxon>Basidiomycota</taxon>
        <taxon>Agaricomycotina</taxon>
        <taxon>Agaricomycetes</taxon>
        <taxon>Polyporales</taxon>
        <taxon>Cerrenaceae</taxon>
        <taxon>Cerrena</taxon>
    </lineage>
</organism>
<feature type="region of interest" description="Disordered" evidence="1">
    <location>
        <begin position="159"/>
        <end position="224"/>
    </location>
</feature>
<evidence type="ECO:0000313" key="2">
    <source>
        <dbReference type="EMBL" id="KAK7686372.1"/>
    </source>
</evidence>
<evidence type="ECO:0000313" key="3">
    <source>
        <dbReference type="Proteomes" id="UP001385951"/>
    </source>
</evidence>
<feature type="region of interest" description="Disordered" evidence="1">
    <location>
        <begin position="1"/>
        <end position="23"/>
    </location>
</feature>
<dbReference type="AlphaFoldDB" id="A0AAW0G4C9"/>
<proteinExistence type="predicted"/>
<dbReference type="Proteomes" id="UP001385951">
    <property type="component" value="Unassembled WGS sequence"/>
</dbReference>
<accession>A0AAW0G4C9</accession>
<sequence>MFPSTLSESPPRPSIMYSDPGTPPRAFDLFSQVTHEEIHLPESNRVSIEHPRFSTIVTDRGDATDSPAVPLLSAGEPLAPAAANEINPSQNVDAATYAGIVNEDEDTRPASLGSIPMLAQSEVEQHEVSHTEDMWSFDPALQIPEPPVLTDGRGRVVWSSMSASRNRHARSRVEQKANRREAHANPPTSPSALHPADSTTSFARRSQATPEDNETLQSSHSLGR</sequence>
<protein>
    <submittedName>
        <fullName evidence="2">Uncharacterized protein</fullName>
    </submittedName>
</protein>
<feature type="compositionally biased region" description="Polar residues" evidence="1">
    <location>
        <begin position="197"/>
        <end position="224"/>
    </location>
</feature>